<dbReference type="GO" id="GO:0008270">
    <property type="term" value="F:zinc ion binding"/>
    <property type="evidence" value="ECO:0007669"/>
    <property type="project" value="UniProtKB-KW"/>
</dbReference>
<dbReference type="AlphaFoldDB" id="A0A7R8UNR2"/>
<dbReference type="InterPro" id="IPR006594">
    <property type="entry name" value="LisH"/>
</dbReference>
<evidence type="ECO:0000256" key="8">
    <source>
        <dbReference type="ARBA" id="ARBA00023057"/>
    </source>
</evidence>
<dbReference type="InterPro" id="IPR013144">
    <property type="entry name" value="CRA_dom"/>
</dbReference>
<gene>
    <name evidence="13" type="ORF">HERILL_LOCUS6828</name>
</gene>
<dbReference type="GO" id="GO:0061630">
    <property type="term" value="F:ubiquitin protein ligase activity"/>
    <property type="evidence" value="ECO:0007669"/>
    <property type="project" value="InterPro"/>
</dbReference>
<dbReference type="PROSITE" id="PS50896">
    <property type="entry name" value="LISH"/>
    <property type="match status" value="1"/>
</dbReference>
<dbReference type="InParanoid" id="A0A7R8UNR2"/>
<keyword evidence="8" id="KW-0265">Erythrocyte maturation</keyword>
<dbReference type="InterPro" id="IPR006595">
    <property type="entry name" value="CTLH_C"/>
</dbReference>
<evidence type="ECO:0000259" key="12">
    <source>
        <dbReference type="PROSITE" id="PS51867"/>
    </source>
</evidence>
<dbReference type="SMART" id="SM00757">
    <property type="entry name" value="CRA"/>
    <property type="match status" value="1"/>
</dbReference>
<evidence type="ECO:0000256" key="7">
    <source>
        <dbReference type="ARBA" id="ARBA00022833"/>
    </source>
</evidence>
<evidence type="ECO:0000259" key="11">
    <source>
        <dbReference type="PROSITE" id="PS50897"/>
    </source>
</evidence>
<evidence type="ECO:0000313" key="14">
    <source>
        <dbReference type="Proteomes" id="UP000594454"/>
    </source>
</evidence>
<evidence type="ECO:0000256" key="4">
    <source>
        <dbReference type="ARBA" id="ARBA00022490"/>
    </source>
</evidence>
<evidence type="ECO:0000313" key="13">
    <source>
        <dbReference type="EMBL" id="CAD7083904.1"/>
    </source>
</evidence>
<keyword evidence="5" id="KW-0479">Metal-binding</keyword>
<dbReference type="InterPro" id="IPR024964">
    <property type="entry name" value="CTLH/CRA"/>
</dbReference>
<dbReference type="FunCoup" id="A0A7R8UNR2">
    <property type="interactions" value="1337"/>
</dbReference>
<dbReference type="PROSITE" id="PS51867">
    <property type="entry name" value="ZF_RING_GID"/>
    <property type="match status" value="1"/>
</dbReference>
<dbReference type="PANTHER" id="PTHR12170:SF2">
    <property type="entry name" value="E3 UBIQUITIN-PROTEIN TRANSFERASE MAEA"/>
    <property type="match status" value="1"/>
</dbReference>
<evidence type="ECO:0000256" key="2">
    <source>
        <dbReference type="ARBA" id="ARBA00004496"/>
    </source>
</evidence>
<feature type="domain" description="RING-Gid-type" evidence="12">
    <location>
        <begin position="310"/>
        <end position="378"/>
    </location>
</feature>
<evidence type="ECO:0000256" key="9">
    <source>
        <dbReference type="ARBA" id="ARBA00029678"/>
    </source>
</evidence>
<feature type="domain" description="CTLH" evidence="11">
    <location>
        <begin position="157"/>
        <end position="214"/>
    </location>
</feature>
<keyword evidence="14" id="KW-1185">Reference proteome</keyword>
<evidence type="ECO:0000256" key="1">
    <source>
        <dbReference type="ARBA" id="ARBA00004109"/>
    </source>
</evidence>
<feature type="zinc finger region" description="RING-Gid-type" evidence="10">
    <location>
        <begin position="310"/>
        <end position="378"/>
    </location>
</feature>
<reference evidence="13 14" key="1">
    <citation type="submission" date="2020-11" db="EMBL/GenBank/DDBJ databases">
        <authorList>
            <person name="Wallbank WR R."/>
            <person name="Pardo Diaz C."/>
            <person name="Kozak K."/>
            <person name="Martin S."/>
            <person name="Jiggins C."/>
            <person name="Moest M."/>
            <person name="Warren A I."/>
            <person name="Generalovic N T."/>
            <person name="Byers J.R.P. K."/>
            <person name="Montejo-Kovacevich G."/>
            <person name="Yen C E."/>
        </authorList>
    </citation>
    <scope>NUCLEOTIDE SEQUENCE [LARGE SCALE GENOMIC DNA]</scope>
</reference>
<comment type="subcellular location">
    <subcellularLocation>
        <location evidence="2">Cytoplasm</location>
    </subcellularLocation>
    <subcellularLocation>
        <location evidence="1">Nucleus matrix</location>
    </subcellularLocation>
</comment>
<dbReference type="EMBL" id="LR899011">
    <property type="protein sequence ID" value="CAD7083904.1"/>
    <property type="molecule type" value="Genomic_DNA"/>
</dbReference>
<dbReference type="OrthoDB" id="1933455at2759"/>
<dbReference type="GO" id="GO:0005737">
    <property type="term" value="C:cytoplasm"/>
    <property type="evidence" value="ECO:0007669"/>
    <property type="project" value="UniProtKB-SubCell"/>
</dbReference>
<dbReference type="CDD" id="cd16659">
    <property type="entry name" value="RING-Ubox_Emp"/>
    <property type="match status" value="1"/>
</dbReference>
<dbReference type="PROSITE" id="PS50897">
    <property type="entry name" value="CTLH"/>
    <property type="match status" value="1"/>
</dbReference>
<accession>A0A7R8UNR2</accession>
<evidence type="ECO:0000256" key="6">
    <source>
        <dbReference type="ARBA" id="ARBA00022771"/>
    </source>
</evidence>
<dbReference type="Proteomes" id="UP000594454">
    <property type="component" value="Chromosome 3"/>
</dbReference>
<keyword evidence="4" id="KW-0963">Cytoplasm</keyword>
<dbReference type="GO" id="GO:0043161">
    <property type="term" value="P:proteasome-mediated ubiquitin-dependent protein catabolic process"/>
    <property type="evidence" value="ECO:0007669"/>
    <property type="project" value="InterPro"/>
</dbReference>
<dbReference type="PANTHER" id="PTHR12170">
    <property type="entry name" value="MACROPHAGE ERYTHROBLAST ATTACHER-RELATED"/>
    <property type="match status" value="1"/>
</dbReference>
<dbReference type="GO" id="GO:0034657">
    <property type="term" value="C:GID complex"/>
    <property type="evidence" value="ECO:0007669"/>
    <property type="project" value="TreeGrafter"/>
</dbReference>
<dbReference type="OMA" id="ANHETAR"/>
<name>A0A7R8UNR2_HERIL</name>
<evidence type="ECO:0000256" key="10">
    <source>
        <dbReference type="PROSITE-ProRule" id="PRU01215"/>
    </source>
</evidence>
<keyword evidence="7" id="KW-0862">Zinc</keyword>
<keyword evidence="6 10" id="KW-0863">Zinc-finger</keyword>
<dbReference type="InterPro" id="IPR045098">
    <property type="entry name" value="Fyv10_fam"/>
</dbReference>
<sequence>MSEVRAMEHSTLKVPYEVINKKFRLAQKTLDREVSQVQNAATEMEKCLKPGASVGEIRKLLGGVVERLQVLKRKANESISDELSASYVCKRRLEHLKESAASEQPSNFEVWQANIDNWKRIRMDRMIIEHCLRYGFYESAERLANRTGIKDLTNLEIFQVAREVEGDLRNRKTAKCIMWCNENKSKLRKINSTLEFQLRVQEFVELIRDRNRMEAVKHARKYFPVFEKDQLKEICQCMALLAFPVDTDIEPYKGLFNPDRWDELVLNFRNENYRLFNLSAQSLLGVTVQAGLSALKTPQCYSVSSKNPNCPVCEEDFNEIAKCLPYSHCAQSRLICRVTGLPLNEHNLPMMLPNGQIYGQLAIPQITKDDGTIVCPVTKTPFTDPKIEKVFIM</sequence>
<protein>
    <recommendedName>
        <fullName evidence="3">E3 ubiquitin-protein transferase MAEA</fullName>
    </recommendedName>
    <alternativeName>
        <fullName evidence="9">Macrophage erythroblast attacher</fullName>
    </alternativeName>
</protein>
<organism evidence="13 14">
    <name type="scientific">Hermetia illucens</name>
    <name type="common">Black soldier fly</name>
    <dbReference type="NCBI Taxonomy" id="343691"/>
    <lineage>
        <taxon>Eukaryota</taxon>
        <taxon>Metazoa</taxon>
        <taxon>Ecdysozoa</taxon>
        <taxon>Arthropoda</taxon>
        <taxon>Hexapoda</taxon>
        <taxon>Insecta</taxon>
        <taxon>Pterygota</taxon>
        <taxon>Neoptera</taxon>
        <taxon>Endopterygota</taxon>
        <taxon>Diptera</taxon>
        <taxon>Brachycera</taxon>
        <taxon>Stratiomyomorpha</taxon>
        <taxon>Stratiomyidae</taxon>
        <taxon>Hermetiinae</taxon>
        <taxon>Hermetia</taxon>
    </lineage>
</organism>
<evidence type="ECO:0000256" key="5">
    <source>
        <dbReference type="ARBA" id="ARBA00022723"/>
    </source>
</evidence>
<dbReference type="InterPro" id="IPR044063">
    <property type="entry name" value="ZF_RING_GID"/>
</dbReference>
<dbReference type="SMART" id="SM00668">
    <property type="entry name" value="CTLH"/>
    <property type="match status" value="1"/>
</dbReference>
<dbReference type="Pfam" id="PF10607">
    <property type="entry name" value="CTLH"/>
    <property type="match status" value="1"/>
</dbReference>
<dbReference type="GO" id="GO:0043249">
    <property type="term" value="P:erythrocyte maturation"/>
    <property type="evidence" value="ECO:0007669"/>
    <property type="project" value="UniProtKB-KW"/>
</dbReference>
<evidence type="ECO:0000256" key="3">
    <source>
        <dbReference type="ARBA" id="ARBA00014384"/>
    </source>
</evidence>
<dbReference type="GO" id="GO:0016363">
    <property type="term" value="C:nuclear matrix"/>
    <property type="evidence" value="ECO:0007669"/>
    <property type="project" value="UniProtKB-SubCell"/>
</dbReference>
<proteinExistence type="predicted"/>